<comment type="caution">
    <text evidence="1">The sequence shown here is derived from an EMBL/GenBank/DDBJ whole genome shotgun (WGS) entry which is preliminary data.</text>
</comment>
<sequence>MISVLFFEINPEKFFQNPAFSVFGAAFFINHSFITHNTC</sequence>
<gene>
    <name evidence="1" type="ORF">CHK_3143</name>
</gene>
<evidence type="ECO:0000313" key="2">
    <source>
        <dbReference type="Proteomes" id="UP000034076"/>
    </source>
</evidence>
<accession>A0A0M2NH10</accession>
<dbReference type="STRING" id="270498.CHK_3143"/>
<organism evidence="1 2">
    <name type="scientific">Christensenella hongkongensis</name>
    <dbReference type="NCBI Taxonomy" id="270498"/>
    <lineage>
        <taxon>Bacteria</taxon>
        <taxon>Bacillati</taxon>
        <taxon>Bacillota</taxon>
        <taxon>Clostridia</taxon>
        <taxon>Christensenellales</taxon>
        <taxon>Christensenellaceae</taxon>
        <taxon>Christensenella</taxon>
    </lineage>
</organism>
<protein>
    <submittedName>
        <fullName evidence="1">Uncharacterized protein</fullName>
    </submittedName>
</protein>
<keyword evidence="2" id="KW-1185">Reference proteome</keyword>
<dbReference type="AlphaFoldDB" id="A0A0M2NH10"/>
<dbReference type="EMBL" id="LAYJ01000133">
    <property type="protein sequence ID" value="KKI49565.1"/>
    <property type="molecule type" value="Genomic_DNA"/>
</dbReference>
<evidence type="ECO:0000313" key="1">
    <source>
        <dbReference type="EMBL" id="KKI49565.1"/>
    </source>
</evidence>
<name>A0A0M2NH10_9FIRM</name>
<dbReference type="Proteomes" id="UP000034076">
    <property type="component" value="Unassembled WGS sequence"/>
</dbReference>
<reference evidence="1 2" key="1">
    <citation type="submission" date="2015-04" db="EMBL/GenBank/DDBJ databases">
        <title>Draft genome sequence of bacteremic isolate Catabacter hongkongensis type strain HKU16T.</title>
        <authorList>
            <person name="Lau S.K."/>
            <person name="Teng J.L."/>
            <person name="Huang Y."/>
            <person name="Curreem S.O."/>
            <person name="Tsui S.K."/>
            <person name="Woo P.C."/>
        </authorList>
    </citation>
    <scope>NUCLEOTIDE SEQUENCE [LARGE SCALE GENOMIC DNA]</scope>
    <source>
        <strain evidence="1 2">HKU16</strain>
    </source>
</reference>
<proteinExistence type="predicted"/>